<organism evidence="1 2">
    <name type="scientific">Parelaphostrongylus tenuis</name>
    <name type="common">Meningeal worm</name>
    <dbReference type="NCBI Taxonomy" id="148309"/>
    <lineage>
        <taxon>Eukaryota</taxon>
        <taxon>Metazoa</taxon>
        <taxon>Ecdysozoa</taxon>
        <taxon>Nematoda</taxon>
        <taxon>Chromadorea</taxon>
        <taxon>Rhabditida</taxon>
        <taxon>Rhabditina</taxon>
        <taxon>Rhabditomorpha</taxon>
        <taxon>Strongyloidea</taxon>
        <taxon>Metastrongylidae</taxon>
        <taxon>Parelaphostrongylus</taxon>
    </lineage>
</organism>
<gene>
    <name evidence="1" type="ORF">KIN20_019723</name>
</gene>
<accession>A0AAD5N568</accession>
<protein>
    <submittedName>
        <fullName evidence="1">Uncharacterized protein</fullName>
    </submittedName>
</protein>
<reference evidence="1" key="1">
    <citation type="submission" date="2021-06" db="EMBL/GenBank/DDBJ databases">
        <title>Parelaphostrongylus tenuis whole genome reference sequence.</title>
        <authorList>
            <person name="Garwood T.J."/>
            <person name="Larsen P.A."/>
            <person name="Fountain-Jones N.M."/>
            <person name="Garbe J.R."/>
            <person name="Macchietto M.G."/>
            <person name="Kania S.A."/>
            <person name="Gerhold R.W."/>
            <person name="Richards J.E."/>
            <person name="Wolf T.M."/>
        </authorList>
    </citation>
    <scope>NUCLEOTIDE SEQUENCE</scope>
    <source>
        <strain evidence="1">MNPRO001-30</strain>
        <tissue evidence="1">Meninges</tissue>
    </source>
</reference>
<dbReference type="Proteomes" id="UP001196413">
    <property type="component" value="Unassembled WGS sequence"/>
</dbReference>
<keyword evidence="2" id="KW-1185">Reference proteome</keyword>
<evidence type="ECO:0000313" key="1">
    <source>
        <dbReference type="EMBL" id="KAJ1360691.1"/>
    </source>
</evidence>
<dbReference type="AlphaFoldDB" id="A0AAD5N568"/>
<sequence length="93" mass="10872">MELIRELDDDDSNELLWRYTKQIEDRVHQLTLSKSAFSLTAHAWYHGNVVISKEAKNRVETEDLYKMVIIDTSQPSDPVMNYAVDRETPVDVF</sequence>
<proteinExistence type="predicted"/>
<comment type="caution">
    <text evidence="1">The sequence shown here is derived from an EMBL/GenBank/DDBJ whole genome shotgun (WGS) entry which is preliminary data.</text>
</comment>
<feature type="non-terminal residue" evidence="1">
    <location>
        <position position="1"/>
    </location>
</feature>
<name>A0AAD5N568_PARTN</name>
<dbReference type="EMBL" id="JAHQIW010003941">
    <property type="protein sequence ID" value="KAJ1360691.1"/>
    <property type="molecule type" value="Genomic_DNA"/>
</dbReference>
<evidence type="ECO:0000313" key="2">
    <source>
        <dbReference type="Proteomes" id="UP001196413"/>
    </source>
</evidence>